<dbReference type="EMBL" id="LT629690">
    <property type="protein sequence ID" value="SDF12643.1"/>
    <property type="molecule type" value="Genomic_DNA"/>
</dbReference>
<feature type="domain" description="N-acetyltransferase" evidence="1">
    <location>
        <begin position="4"/>
        <end position="165"/>
    </location>
</feature>
<dbReference type="OrthoDB" id="9797990at2"/>
<dbReference type="AlphaFoldDB" id="A0A1G7IJ17"/>
<evidence type="ECO:0000259" key="1">
    <source>
        <dbReference type="PROSITE" id="PS51186"/>
    </source>
</evidence>
<dbReference type="PANTHER" id="PTHR41700">
    <property type="entry name" value="GCN5-RELATED N-ACETYLTRANSFERASE"/>
    <property type="match status" value="1"/>
</dbReference>
<dbReference type="InterPro" id="IPR038764">
    <property type="entry name" value="GNAT_N_AcTrfase_prd"/>
</dbReference>
<keyword evidence="3" id="KW-1185">Reference proteome</keyword>
<name>A0A1G7IJ17_9BACT</name>
<sequence length="249" mass="28058">MSELRVEQLHTLEEFDACVHLQQKTWQYSAGELLPRRVFFLADKLGGHVLGAWDGDTLVGFNLGLAAQRNGMGYIHSQMLAVLPEYRNSGLGRTMKLRQRDIALEQGIKLIEWTYDPLEIKNSFFNLARLGAISRRYIPDFYGASSSPLQGGLPTDRLYAEWWIDSDHAKRVMAREPIKEMIVASVSVPAQIYAWKADGDKHAVETQSRVREALERHFAEGLSVIGYNRAEDGTGVFLLGSAPAEFPKY</sequence>
<organism evidence="2 3">
    <name type="scientific">Terriglobus roseus</name>
    <dbReference type="NCBI Taxonomy" id="392734"/>
    <lineage>
        <taxon>Bacteria</taxon>
        <taxon>Pseudomonadati</taxon>
        <taxon>Acidobacteriota</taxon>
        <taxon>Terriglobia</taxon>
        <taxon>Terriglobales</taxon>
        <taxon>Acidobacteriaceae</taxon>
        <taxon>Terriglobus</taxon>
    </lineage>
</organism>
<evidence type="ECO:0000313" key="3">
    <source>
        <dbReference type="Proteomes" id="UP000182427"/>
    </source>
</evidence>
<proteinExistence type="predicted"/>
<dbReference type="CDD" id="cd04301">
    <property type="entry name" value="NAT_SF"/>
    <property type="match status" value="1"/>
</dbReference>
<dbReference type="InterPro" id="IPR000182">
    <property type="entry name" value="GNAT_dom"/>
</dbReference>
<dbReference type="InterPro" id="IPR016181">
    <property type="entry name" value="Acyl_CoA_acyltransferase"/>
</dbReference>
<dbReference type="PANTHER" id="PTHR41700:SF1">
    <property type="entry name" value="N-ACETYLTRANSFERASE DOMAIN-CONTAINING PROTEIN"/>
    <property type="match status" value="1"/>
</dbReference>
<accession>A0A1G7IJ17</accession>
<dbReference type="SUPFAM" id="SSF55729">
    <property type="entry name" value="Acyl-CoA N-acyltransferases (Nat)"/>
    <property type="match status" value="1"/>
</dbReference>
<protein>
    <submittedName>
        <fullName evidence="2">Predicted acetyltransferase, GNAT superfamily</fullName>
    </submittedName>
</protein>
<dbReference type="Gene3D" id="3.40.630.30">
    <property type="match status" value="1"/>
</dbReference>
<evidence type="ECO:0000313" key="2">
    <source>
        <dbReference type="EMBL" id="SDF12643.1"/>
    </source>
</evidence>
<keyword evidence="2" id="KW-0808">Transferase</keyword>
<dbReference type="Proteomes" id="UP000182427">
    <property type="component" value="Chromosome I"/>
</dbReference>
<reference evidence="2 3" key="1">
    <citation type="submission" date="2016-10" db="EMBL/GenBank/DDBJ databases">
        <authorList>
            <person name="de Groot N.N."/>
        </authorList>
    </citation>
    <scope>NUCLEOTIDE SEQUENCE [LARGE SCALE GENOMIC DNA]</scope>
    <source>
        <strain evidence="2 3">GAS232</strain>
    </source>
</reference>
<gene>
    <name evidence="2" type="ORF">SAMN05444167_1466</name>
</gene>
<dbReference type="PROSITE" id="PS51186">
    <property type="entry name" value="GNAT"/>
    <property type="match status" value="1"/>
</dbReference>
<dbReference type="Pfam" id="PF00583">
    <property type="entry name" value="Acetyltransf_1"/>
    <property type="match status" value="1"/>
</dbReference>
<dbReference type="GO" id="GO:0016747">
    <property type="term" value="F:acyltransferase activity, transferring groups other than amino-acyl groups"/>
    <property type="evidence" value="ECO:0007669"/>
    <property type="project" value="InterPro"/>
</dbReference>
<dbReference type="RefSeq" id="WP_083344557.1">
    <property type="nucleotide sequence ID" value="NZ_LT629690.1"/>
</dbReference>